<evidence type="ECO:0008006" key="4">
    <source>
        <dbReference type="Google" id="ProtNLM"/>
    </source>
</evidence>
<organism evidence="2 3">
    <name type="scientific">Aureobasidium subglaciale (strain EXF-2481)</name>
    <name type="common">Aureobasidium pullulans var. subglaciale</name>
    <dbReference type="NCBI Taxonomy" id="1043005"/>
    <lineage>
        <taxon>Eukaryota</taxon>
        <taxon>Fungi</taxon>
        <taxon>Dikarya</taxon>
        <taxon>Ascomycota</taxon>
        <taxon>Pezizomycotina</taxon>
        <taxon>Dothideomycetes</taxon>
        <taxon>Dothideomycetidae</taxon>
        <taxon>Dothideales</taxon>
        <taxon>Saccotheciaceae</taxon>
        <taxon>Aureobasidium</taxon>
    </lineage>
</organism>
<dbReference type="HOGENOM" id="CLU_2291155_0_0_1"/>
<proteinExistence type="predicted"/>
<dbReference type="GeneID" id="25368186"/>
<accession>A0A074YBF2</accession>
<keyword evidence="3" id="KW-1185">Reference proteome</keyword>
<feature type="chain" id="PRO_5001703045" description="Secreted protein" evidence="1">
    <location>
        <begin position="26"/>
        <end position="101"/>
    </location>
</feature>
<dbReference type="AlphaFoldDB" id="A0A074YBF2"/>
<keyword evidence="1" id="KW-0732">Signal</keyword>
<sequence>MLHNEHLMLPTGLLLLSGSLSRSTAQELALPHVLVQRGGIISRGGQIGRIYTVLCCSLVTNESWRISRRDILQAILASEYMDVLAMLIYGEVSTGLVRSRR</sequence>
<evidence type="ECO:0000313" key="3">
    <source>
        <dbReference type="Proteomes" id="UP000030641"/>
    </source>
</evidence>
<feature type="signal peptide" evidence="1">
    <location>
        <begin position="1"/>
        <end position="25"/>
    </location>
</feature>
<reference evidence="2 3" key="1">
    <citation type="journal article" date="2014" name="BMC Genomics">
        <title>Genome sequencing of four Aureobasidium pullulans varieties: biotechnological potential, stress tolerance, and description of new species.</title>
        <authorList>
            <person name="Gostin Ar C."/>
            <person name="Ohm R.A."/>
            <person name="Kogej T."/>
            <person name="Sonjak S."/>
            <person name="Turk M."/>
            <person name="Zajc J."/>
            <person name="Zalar P."/>
            <person name="Grube M."/>
            <person name="Sun H."/>
            <person name="Han J."/>
            <person name="Sharma A."/>
            <person name="Chiniquy J."/>
            <person name="Ngan C.Y."/>
            <person name="Lipzen A."/>
            <person name="Barry K."/>
            <person name="Grigoriev I.V."/>
            <person name="Gunde-Cimerman N."/>
        </authorList>
    </citation>
    <scope>NUCLEOTIDE SEQUENCE [LARGE SCALE GENOMIC DNA]</scope>
    <source>
        <strain evidence="2 3">EXF-2481</strain>
    </source>
</reference>
<dbReference type="EMBL" id="KL584778">
    <property type="protein sequence ID" value="KEQ91492.1"/>
    <property type="molecule type" value="Genomic_DNA"/>
</dbReference>
<protein>
    <recommendedName>
        <fullName evidence="4">Secreted protein</fullName>
    </recommendedName>
</protein>
<gene>
    <name evidence="2" type="ORF">AUEXF2481DRAFT_467994</name>
</gene>
<dbReference type="RefSeq" id="XP_013339992.1">
    <property type="nucleotide sequence ID" value="XM_013484538.1"/>
</dbReference>
<name>A0A074YBF2_AURSE</name>
<dbReference type="Proteomes" id="UP000030641">
    <property type="component" value="Unassembled WGS sequence"/>
</dbReference>
<dbReference type="InParanoid" id="A0A074YBF2"/>
<evidence type="ECO:0000256" key="1">
    <source>
        <dbReference type="SAM" id="SignalP"/>
    </source>
</evidence>
<evidence type="ECO:0000313" key="2">
    <source>
        <dbReference type="EMBL" id="KEQ91492.1"/>
    </source>
</evidence>